<keyword evidence="3" id="KW-1185">Reference proteome</keyword>
<gene>
    <name evidence="2" type="ORF">QIS74_05705</name>
</gene>
<organism evidence="2 3">
    <name type="scientific">Colletotrichum tabaci</name>
    <dbReference type="NCBI Taxonomy" id="1209068"/>
    <lineage>
        <taxon>Eukaryota</taxon>
        <taxon>Fungi</taxon>
        <taxon>Dikarya</taxon>
        <taxon>Ascomycota</taxon>
        <taxon>Pezizomycotina</taxon>
        <taxon>Sordariomycetes</taxon>
        <taxon>Hypocreomycetidae</taxon>
        <taxon>Glomerellales</taxon>
        <taxon>Glomerellaceae</taxon>
        <taxon>Colletotrichum</taxon>
        <taxon>Colletotrichum destructivum species complex</taxon>
    </lineage>
</organism>
<evidence type="ECO:0000313" key="2">
    <source>
        <dbReference type="EMBL" id="KAK6220203.1"/>
    </source>
</evidence>
<comment type="caution">
    <text evidence="2">The sequence shown here is derived from an EMBL/GenBank/DDBJ whole genome shotgun (WGS) entry which is preliminary data.</text>
</comment>
<sequence length="123" mass="13626">MTTVREGRILTRAADKHDYISKYVTDQARLRVMSNNPSSAAPPMTNHMPAPPPQMRAPQLQTAWERHAGTGQHNSSVRHPVFFTEKLRRPPPSLGPGMGMSPVAHGYVYQDGRRADVASTPKL</sequence>
<evidence type="ECO:0000256" key="1">
    <source>
        <dbReference type="SAM" id="MobiDB-lite"/>
    </source>
</evidence>
<accession>A0AAV9TG58</accession>
<feature type="region of interest" description="Disordered" evidence="1">
    <location>
        <begin position="34"/>
        <end position="58"/>
    </location>
</feature>
<evidence type="ECO:0000313" key="3">
    <source>
        <dbReference type="Proteomes" id="UP001327957"/>
    </source>
</evidence>
<dbReference type="EMBL" id="JASAOK010000030">
    <property type="protein sequence ID" value="KAK6220203.1"/>
    <property type="molecule type" value="Genomic_DNA"/>
</dbReference>
<dbReference type="Proteomes" id="UP001327957">
    <property type="component" value="Unassembled WGS sequence"/>
</dbReference>
<protein>
    <submittedName>
        <fullName evidence="2">Short-chain dehydrogenase/reductase family oxidoreductase</fullName>
    </submittedName>
</protein>
<name>A0AAV9TG58_9PEZI</name>
<reference evidence="2 3" key="1">
    <citation type="submission" date="2023-04" db="EMBL/GenBank/DDBJ databases">
        <title>Colletotrichum tabacum stain YC1 causing leaf anthracnose on Nicotiana tabacum(L.) cv.</title>
        <authorList>
            <person name="Ji Z."/>
            <person name="Wang M."/>
            <person name="Zhang J."/>
            <person name="Wang N."/>
            <person name="Zhou Z."/>
        </authorList>
    </citation>
    <scope>NUCLEOTIDE SEQUENCE [LARGE SCALE GENOMIC DNA]</scope>
    <source>
        <strain evidence="2 3">YC1</strain>
    </source>
</reference>
<dbReference type="AlphaFoldDB" id="A0AAV9TG58"/>
<proteinExistence type="predicted"/>